<dbReference type="Gene3D" id="3.60.10.10">
    <property type="entry name" value="Endonuclease/exonuclease/phosphatase"/>
    <property type="match status" value="1"/>
</dbReference>
<organism evidence="3">
    <name type="scientific">Schistocephalus solidus</name>
    <name type="common">Tapeworm</name>
    <dbReference type="NCBI Taxonomy" id="70667"/>
    <lineage>
        <taxon>Eukaryota</taxon>
        <taxon>Metazoa</taxon>
        <taxon>Spiralia</taxon>
        <taxon>Lophotrochozoa</taxon>
        <taxon>Platyhelminthes</taxon>
        <taxon>Cestoda</taxon>
        <taxon>Eucestoda</taxon>
        <taxon>Diphyllobothriidea</taxon>
        <taxon>Diphyllobothriidae</taxon>
        <taxon>Schistocephalus</taxon>
    </lineage>
</organism>
<dbReference type="PANTHER" id="PTHR23227:SF67">
    <property type="entry name" value="CRANIOFACIAL DEVELOPMENT PROTEIN 2-LIKE"/>
    <property type="match status" value="1"/>
</dbReference>
<dbReference type="PANTHER" id="PTHR23227">
    <property type="entry name" value="BUCENTAUR RELATED"/>
    <property type="match status" value="1"/>
</dbReference>
<reference evidence="1 2" key="2">
    <citation type="submission" date="2018-11" db="EMBL/GenBank/DDBJ databases">
        <authorList>
            <consortium name="Pathogen Informatics"/>
        </authorList>
    </citation>
    <scope>NUCLEOTIDE SEQUENCE [LARGE SCALE GENOMIC DNA]</scope>
    <source>
        <strain evidence="1 2">NST_G2</strain>
    </source>
</reference>
<proteinExistence type="predicted"/>
<evidence type="ECO:0000313" key="1">
    <source>
        <dbReference type="EMBL" id="VDL94958.1"/>
    </source>
</evidence>
<evidence type="ECO:0000313" key="3">
    <source>
        <dbReference type="WBParaSite" id="SSLN_0000890801-mRNA-1"/>
    </source>
</evidence>
<dbReference type="STRING" id="70667.A0A183SWH5"/>
<dbReference type="AlphaFoldDB" id="A0A183SWH5"/>
<keyword evidence="2" id="KW-1185">Reference proteome</keyword>
<accession>A0A183SWH5</accession>
<name>A0A183SWH5_SCHSO</name>
<dbReference type="InterPro" id="IPR027124">
    <property type="entry name" value="Swc5/CFDP1/2"/>
</dbReference>
<dbReference type="EMBL" id="UYSU01034729">
    <property type="protein sequence ID" value="VDL94958.1"/>
    <property type="molecule type" value="Genomic_DNA"/>
</dbReference>
<protein>
    <submittedName>
        <fullName evidence="3">Endo/exonuclease/phosphatase domain-containing protein</fullName>
    </submittedName>
</protein>
<reference evidence="3" key="1">
    <citation type="submission" date="2016-06" db="UniProtKB">
        <authorList>
            <consortium name="WormBaseParasite"/>
        </authorList>
    </citation>
    <scope>IDENTIFICATION</scope>
</reference>
<gene>
    <name evidence="1" type="ORF">SSLN_LOCUS8573</name>
</gene>
<sequence>MVLEEVCAGYTFFWSGRPKAEQRDAGVAFAIRNDIVGCLPCLPQVINDRLMSLHMPLRGDKFATIISAYAPPMTSADPAKEKFYEDLHALLATVPKADNLIVLVDFNARVGTDRASWRGVLGAHGLGSRNDNGLVLL</sequence>
<dbReference type="WBParaSite" id="SSLN_0000890801-mRNA-1">
    <property type="protein sequence ID" value="SSLN_0000890801-mRNA-1"/>
    <property type="gene ID" value="SSLN_0000890801"/>
</dbReference>
<dbReference type="InterPro" id="IPR036691">
    <property type="entry name" value="Endo/exonu/phosph_ase_sf"/>
</dbReference>
<dbReference type="OrthoDB" id="10030815at2759"/>
<dbReference type="SUPFAM" id="SSF56219">
    <property type="entry name" value="DNase I-like"/>
    <property type="match status" value="1"/>
</dbReference>
<dbReference type="Proteomes" id="UP000275846">
    <property type="component" value="Unassembled WGS sequence"/>
</dbReference>
<evidence type="ECO:0000313" key="2">
    <source>
        <dbReference type="Proteomes" id="UP000275846"/>
    </source>
</evidence>